<gene>
    <name evidence="1" type="ORF">phi9183_ORF104</name>
</gene>
<organism evidence="1 2">
    <name type="scientific">Enterococcus phage 9183</name>
    <dbReference type="NCBI Taxonomy" id="2763102"/>
    <lineage>
        <taxon>Viruses</taxon>
        <taxon>Duplodnaviria</taxon>
        <taxon>Heunggongvirae</taxon>
        <taxon>Uroviricota</taxon>
        <taxon>Caudoviricetes</taxon>
        <taxon>Andrewesvirinae</taxon>
        <taxon>Denvervirus</taxon>
        <taxon>Denvervirus dv9183</taxon>
    </lineage>
</organism>
<sequence>MRKTLLSLNIDGAFCDIDVIFEEGNEQETYLEMVDEMGDSFYINAGEKNEEVGIEFINIYNDAYAGSWTAHLNINGMEMKFYLED</sequence>
<evidence type="ECO:0000313" key="1">
    <source>
        <dbReference type="EMBL" id="QOC57597.1"/>
    </source>
</evidence>
<keyword evidence="2" id="KW-1185">Reference proteome</keyword>
<reference evidence="1 2" key="1">
    <citation type="submission" date="2020-08" db="EMBL/GenBank/DDBJ databases">
        <authorList>
            <person name="Canfield G.S."/>
            <person name="Duerkop B.A."/>
        </authorList>
    </citation>
    <scope>NUCLEOTIDE SEQUENCE [LARGE SCALE GENOMIC DNA]</scope>
</reference>
<accession>A0A7L7STH8</accession>
<proteinExistence type="predicted"/>
<name>A0A7L7STH8_9CAUD</name>
<dbReference type="EMBL" id="MT939241">
    <property type="protein sequence ID" value="QOC57597.1"/>
    <property type="molecule type" value="Genomic_DNA"/>
</dbReference>
<evidence type="ECO:0000313" key="2">
    <source>
        <dbReference type="Proteomes" id="UP000516647"/>
    </source>
</evidence>
<dbReference type="Proteomes" id="UP000516647">
    <property type="component" value="Segment"/>
</dbReference>
<protein>
    <submittedName>
        <fullName evidence="1">Uncharacterized protein</fullName>
    </submittedName>
</protein>